<evidence type="ECO:0000313" key="3">
    <source>
        <dbReference type="Proteomes" id="UP000244174"/>
    </source>
</evidence>
<keyword evidence="3" id="KW-1185">Reference proteome</keyword>
<proteinExistence type="predicted"/>
<reference evidence="2 3" key="1">
    <citation type="submission" date="2018-04" db="EMBL/GenBank/DDBJ databases">
        <title>Genomic Encyclopedia of Archaeal and Bacterial Type Strains, Phase II (KMG-II): from individual species to whole genera.</title>
        <authorList>
            <person name="Goeker M."/>
        </authorList>
    </citation>
    <scope>NUCLEOTIDE SEQUENCE [LARGE SCALE GENOMIC DNA]</scope>
    <source>
        <strain evidence="2 3">DSM 23082</strain>
    </source>
</reference>
<feature type="domain" description="DUF6268" evidence="1">
    <location>
        <begin position="87"/>
        <end position="272"/>
    </location>
</feature>
<comment type="caution">
    <text evidence="2">The sequence shown here is derived from an EMBL/GenBank/DDBJ whole genome shotgun (WGS) entry which is preliminary data.</text>
</comment>
<gene>
    <name evidence="2" type="ORF">C8P64_1501</name>
</gene>
<evidence type="ECO:0000313" key="2">
    <source>
        <dbReference type="EMBL" id="PTX42978.1"/>
    </source>
</evidence>
<accession>A0A2T6AGL9</accession>
<dbReference type="Proteomes" id="UP000244174">
    <property type="component" value="Unassembled WGS sequence"/>
</dbReference>
<sequence length="278" mass="32687">MIVFAFQVRAQSFFDIANLGYENIAYAPKNSENFGVNRYSAKLNLGLELKNEDYLLAFYSGEIFKFQDISIAGKDLDLYANFIGAGYLHFWNDKKWNLLTQVRFKFNSDEFNPRLKYAQTGGWFLFTNKRSEKLNFFAGMYFNQEVEKTLIFPIGGLYWIPNNKWNLYVLIPSNIRFEYILKKDSWYTGIESDWTLNSYRVHKNPSIYYFRKETLNTSVFIEKQFSKSIVVFGKLGNYQLNDFEAYDLQNNLIPNSSLDSNLIDNLSLQVGMAFRLRD</sequence>
<organism evidence="2 3">
    <name type="scientific">Christiangramia gaetbulicola</name>
    <dbReference type="NCBI Taxonomy" id="703340"/>
    <lineage>
        <taxon>Bacteria</taxon>
        <taxon>Pseudomonadati</taxon>
        <taxon>Bacteroidota</taxon>
        <taxon>Flavobacteriia</taxon>
        <taxon>Flavobacteriales</taxon>
        <taxon>Flavobacteriaceae</taxon>
        <taxon>Christiangramia</taxon>
    </lineage>
</organism>
<dbReference type="AlphaFoldDB" id="A0A2T6AGL9"/>
<name>A0A2T6AGL9_9FLAO</name>
<dbReference type="Pfam" id="PF19783">
    <property type="entry name" value="DUF6268"/>
    <property type="match status" value="1"/>
</dbReference>
<protein>
    <recommendedName>
        <fullName evidence="1">DUF6268 domain-containing protein</fullName>
    </recommendedName>
</protein>
<dbReference type="InterPro" id="IPR046235">
    <property type="entry name" value="DUF6268"/>
</dbReference>
<dbReference type="EMBL" id="QBKQ01000002">
    <property type="protein sequence ID" value="PTX42978.1"/>
    <property type="molecule type" value="Genomic_DNA"/>
</dbReference>
<evidence type="ECO:0000259" key="1">
    <source>
        <dbReference type="Pfam" id="PF19783"/>
    </source>
</evidence>